<accession>A0ABT9HMQ7</accession>
<keyword evidence="4" id="KW-1185">Reference proteome</keyword>
<dbReference type="InterPro" id="IPR025877">
    <property type="entry name" value="MobA-like_NTP_Trfase"/>
</dbReference>
<dbReference type="SUPFAM" id="SSF53448">
    <property type="entry name" value="Nucleotide-diphospho-sugar transferases"/>
    <property type="match status" value="1"/>
</dbReference>
<organism evidence="3 4">
    <name type="scientific">Qipengyuania profundimaris</name>
    <dbReference type="NCBI Taxonomy" id="3067652"/>
    <lineage>
        <taxon>Bacteria</taxon>
        <taxon>Pseudomonadati</taxon>
        <taxon>Pseudomonadota</taxon>
        <taxon>Alphaproteobacteria</taxon>
        <taxon>Sphingomonadales</taxon>
        <taxon>Erythrobacteraceae</taxon>
        <taxon>Qipengyuania</taxon>
    </lineage>
</organism>
<keyword evidence="3" id="KW-0808">Transferase</keyword>
<proteinExistence type="predicted"/>
<evidence type="ECO:0000259" key="2">
    <source>
        <dbReference type="Pfam" id="PF12804"/>
    </source>
</evidence>
<comment type="caution">
    <text evidence="3">The sequence shown here is derived from an EMBL/GenBank/DDBJ whole genome shotgun (WGS) entry which is preliminary data.</text>
</comment>
<evidence type="ECO:0000256" key="1">
    <source>
        <dbReference type="ARBA" id="ARBA00022842"/>
    </source>
</evidence>
<evidence type="ECO:0000313" key="3">
    <source>
        <dbReference type="EMBL" id="MDP4574280.1"/>
    </source>
</evidence>
<dbReference type="Pfam" id="PF12804">
    <property type="entry name" value="NTP_transf_3"/>
    <property type="match status" value="1"/>
</dbReference>
<sequence length="270" mass="29142">MATQTHAKITALVMAGKRSGVLDPLAERAGVAQKCVVPVGGMPMIERVIANVAACDRIGEIRVVAHEPDEIAAIPSIKALMDEGRLVFRPGAFNLVDSVFSGAEGASYPIMITTADNCLWLPHDYAEFIDKAIANQAGAAAALARKEGVIAADPVGQKKFYEFSDGGYSNCNTYWIGSEQALSAAEIMRGGGQFVKFPSRIAKAFGVVNLIRFFLGWGTKEKLFAQVSRRFGFKLVPIEMSNGYCAIDVDNERTFEVTERLLAKRNTSAA</sequence>
<gene>
    <name evidence="3" type="ORF">Q9K02_03905</name>
</gene>
<dbReference type="InterPro" id="IPR029044">
    <property type="entry name" value="Nucleotide-diphossugar_trans"/>
</dbReference>
<dbReference type="GO" id="GO:0016740">
    <property type="term" value="F:transferase activity"/>
    <property type="evidence" value="ECO:0007669"/>
    <property type="project" value="UniProtKB-KW"/>
</dbReference>
<dbReference type="Proteomes" id="UP001240639">
    <property type="component" value="Unassembled WGS sequence"/>
</dbReference>
<feature type="domain" description="MobA-like NTP transferase" evidence="2">
    <location>
        <begin position="26"/>
        <end position="145"/>
    </location>
</feature>
<protein>
    <submittedName>
        <fullName evidence="3">NTP transferase domain-containing protein</fullName>
    </submittedName>
</protein>
<evidence type="ECO:0000313" key="4">
    <source>
        <dbReference type="Proteomes" id="UP001240639"/>
    </source>
</evidence>
<dbReference type="EMBL" id="JAVAIM010000001">
    <property type="protein sequence ID" value="MDP4574280.1"/>
    <property type="molecule type" value="Genomic_DNA"/>
</dbReference>
<dbReference type="Gene3D" id="3.90.550.10">
    <property type="entry name" value="Spore Coat Polysaccharide Biosynthesis Protein SpsA, Chain A"/>
    <property type="match status" value="1"/>
</dbReference>
<dbReference type="RefSeq" id="WP_305931711.1">
    <property type="nucleotide sequence ID" value="NZ_JAVAIM010000001.1"/>
</dbReference>
<keyword evidence="1" id="KW-0460">Magnesium</keyword>
<reference evidence="3 4" key="1">
    <citation type="submission" date="2023-08" db="EMBL/GenBank/DDBJ databases">
        <title>genomic of G39.</title>
        <authorList>
            <person name="Wang Y."/>
        </authorList>
    </citation>
    <scope>NUCLEOTIDE SEQUENCE [LARGE SCALE GENOMIC DNA]</scope>
    <source>
        <strain evidence="3 4">G39</strain>
    </source>
</reference>
<name>A0ABT9HMQ7_9SPHN</name>